<dbReference type="Proteomes" id="UP000192746">
    <property type="component" value="Unassembled WGS sequence"/>
</dbReference>
<dbReference type="EMBL" id="ARYN01000025">
    <property type="protein sequence ID" value="ORL43797.1"/>
    <property type="molecule type" value="Genomic_DNA"/>
</dbReference>
<reference evidence="1 2" key="1">
    <citation type="submission" date="2013-04" db="EMBL/GenBank/DDBJ databases">
        <title>Zunongwangia sp. 22II14-10F7 Genome Sequencing.</title>
        <authorList>
            <person name="Lai Q."/>
            <person name="Shao Z."/>
        </authorList>
    </citation>
    <scope>NUCLEOTIDE SEQUENCE [LARGE SCALE GENOMIC DNA]</scope>
    <source>
        <strain evidence="1 2">22II14-10F7</strain>
    </source>
</reference>
<protein>
    <submittedName>
        <fullName evidence="1">Uncharacterized protein</fullName>
    </submittedName>
</protein>
<dbReference type="RefSeq" id="WP_084843290.1">
    <property type="nucleotide sequence ID" value="NZ_ARYN01000025.1"/>
</dbReference>
<keyword evidence="2" id="KW-1185">Reference proteome</keyword>
<accession>A0A1Y1SYG3</accession>
<dbReference type="STRING" id="1185767.IIF7_19134"/>
<name>A0A1Y1SYG3_9FLAO</name>
<dbReference type="OrthoDB" id="1192568at2"/>
<dbReference type="AlphaFoldDB" id="A0A1Y1SYG3"/>
<gene>
    <name evidence="1" type="ORF">IIF7_19134</name>
</gene>
<proteinExistence type="predicted"/>
<evidence type="ECO:0000313" key="2">
    <source>
        <dbReference type="Proteomes" id="UP000192746"/>
    </source>
</evidence>
<organism evidence="1 2">
    <name type="scientific">Zunongwangia atlantica 22II14-10F7</name>
    <dbReference type="NCBI Taxonomy" id="1185767"/>
    <lineage>
        <taxon>Bacteria</taxon>
        <taxon>Pseudomonadati</taxon>
        <taxon>Bacteroidota</taxon>
        <taxon>Flavobacteriia</taxon>
        <taxon>Flavobacteriales</taxon>
        <taxon>Flavobacteriaceae</taxon>
        <taxon>Zunongwangia</taxon>
    </lineage>
</organism>
<evidence type="ECO:0000313" key="1">
    <source>
        <dbReference type="EMBL" id="ORL43797.1"/>
    </source>
</evidence>
<sequence length="110" mass="13325">MSIKKIIVDEKKWSFSEEKYITETKEYDRKSYTGDFDKLILENTENWDIKDYAIDHCDVVDQDDVEEKDLDDFQDYEIVSYLEDRGYQLIKCETIIDLQRFEKLKEVMSL</sequence>
<comment type="caution">
    <text evidence="1">The sequence shown here is derived from an EMBL/GenBank/DDBJ whole genome shotgun (WGS) entry which is preliminary data.</text>
</comment>